<gene>
    <name evidence="2" type="ORF">DERF_010606</name>
</gene>
<feature type="compositionally biased region" description="Low complexity" evidence="1">
    <location>
        <begin position="71"/>
        <end position="86"/>
    </location>
</feature>
<feature type="region of interest" description="Disordered" evidence="1">
    <location>
        <begin position="71"/>
        <end position="105"/>
    </location>
</feature>
<proteinExistence type="predicted"/>
<keyword evidence="3" id="KW-1185">Reference proteome</keyword>
<dbReference type="EMBL" id="ASGP02000005">
    <property type="protein sequence ID" value="KAH9505834.1"/>
    <property type="molecule type" value="Genomic_DNA"/>
</dbReference>
<comment type="caution">
    <text evidence="2">The sequence shown here is derived from an EMBL/GenBank/DDBJ whole genome shotgun (WGS) entry which is preliminary data.</text>
</comment>
<protein>
    <submittedName>
        <fullName evidence="2">Uncharacterized protein</fullName>
    </submittedName>
</protein>
<organism evidence="2 3">
    <name type="scientific">Dermatophagoides farinae</name>
    <name type="common">American house dust mite</name>
    <dbReference type="NCBI Taxonomy" id="6954"/>
    <lineage>
        <taxon>Eukaryota</taxon>
        <taxon>Metazoa</taxon>
        <taxon>Ecdysozoa</taxon>
        <taxon>Arthropoda</taxon>
        <taxon>Chelicerata</taxon>
        <taxon>Arachnida</taxon>
        <taxon>Acari</taxon>
        <taxon>Acariformes</taxon>
        <taxon>Sarcoptiformes</taxon>
        <taxon>Astigmata</taxon>
        <taxon>Psoroptidia</taxon>
        <taxon>Analgoidea</taxon>
        <taxon>Pyroglyphidae</taxon>
        <taxon>Dermatophagoidinae</taxon>
        <taxon>Dermatophagoides</taxon>
    </lineage>
</organism>
<reference evidence="2" key="1">
    <citation type="submission" date="2013-05" db="EMBL/GenBank/DDBJ databases">
        <authorList>
            <person name="Yim A.K.Y."/>
            <person name="Chan T.F."/>
            <person name="Ji K.M."/>
            <person name="Liu X.Y."/>
            <person name="Zhou J.W."/>
            <person name="Li R.Q."/>
            <person name="Yang K.Y."/>
            <person name="Li J."/>
            <person name="Li M."/>
            <person name="Law P.T.W."/>
            <person name="Wu Y.L."/>
            <person name="Cai Z.L."/>
            <person name="Qin H."/>
            <person name="Bao Y."/>
            <person name="Leung R.K.K."/>
            <person name="Ng P.K.S."/>
            <person name="Zou J."/>
            <person name="Zhong X.J."/>
            <person name="Ran P.X."/>
            <person name="Zhong N.S."/>
            <person name="Liu Z.G."/>
            <person name="Tsui S.K.W."/>
        </authorList>
    </citation>
    <scope>NUCLEOTIDE SEQUENCE</scope>
    <source>
        <strain evidence="2">Derf</strain>
        <tissue evidence="2">Whole organism</tissue>
    </source>
</reference>
<evidence type="ECO:0000256" key="1">
    <source>
        <dbReference type="SAM" id="MobiDB-lite"/>
    </source>
</evidence>
<name>A0A922HSZ2_DERFA</name>
<sequence>MTIYRLWLISLADKKILYSKFFPNLEKKDGYTFPLITAQEFIKCLYISLGIDNQSISTNNAKKTKESNLNISTSSSSSFENQDNFSQYSRDRRSSSSSSCSLSSLSSMMSNTTVNTIATVSRQTSQMDSSTESSIIKEYLCLYNHLPLIVCPLVNMRKQRERSISMSSSSVSHEDIHRTSKSGLVDNLILLVYEHQGYLFVCCPRISQKSQLELIKTINHDHCDANEKLLLQEPNISLSYTILHMISSMFFAKNKSSRSMELFITSYMPFGTLIKTKSDQDIRSYRYDLTESLSTSFQSDELKAPDNETIFGTLTLNYIDTKHKSSSKSDIVLTIENLHSCSLTLPTNCCTVANESTIIYDINNRNQYNLNIIHYKTNNNKQQNDNNGNKNYSADRSSNEWKFFQTKYTIHRKSSQIQSSGQQQQQQQSFIDSKNIHHINLTLWINNKISFEDVKFKYFIIKFSLNRGQSKKQVQTIGNSINNLIIRDSIQISQGQLKNEHNSLIWMIGNRLPRTSRKLFIDFDLLITRDNLQNLDTQCTFSHTVQFRMNFHQKSNRSPMNNNNNNNLSMMRNNNTQLYESKIQSPINMIPPYLRLSKIAMIFEPSSMDISKQQQQQKRSAEINNNEYCHFEYNLNSYEYRLYPSIIDSNV</sequence>
<accession>A0A922HSZ2</accession>
<reference evidence="2" key="2">
    <citation type="journal article" date="2022" name="Res Sq">
        <title>Comparative Genomics Reveals Insights into the Divergent Evolution of Astigmatic Mites and Household Pest Adaptations.</title>
        <authorList>
            <person name="Xiong Q."/>
            <person name="Wan A.T.-Y."/>
            <person name="Liu X.-Y."/>
            <person name="Fung C.S.-H."/>
            <person name="Xiao X."/>
            <person name="Malainual N."/>
            <person name="Hou J."/>
            <person name="Wang L."/>
            <person name="Wang M."/>
            <person name="Yang K."/>
            <person name="Cui Y."/>
            <person name="Leung E."/>
            <person name="Nong W."/>
            <person name="Shin S.-K."/>
            <person name="Au S."/>
            <person name="Jeong K.Y."/>
            <person name="Chew F.T."/>
            <person name="Hui J."/>
            <person name="Leung T.F."/>
            <person name="Tungtrongchitr A."/>
            <person name="Zhong N."/>
            <person name="Liu Z."/>
            <person name="Tsui S."/>
        </authorList>
    </citation>
    <scope>NUCLEOTIDE SEQUENCE</scope>
    <source>
        <strain evidence="2">Derf</strain>
        <tissue evidence="2">Whole organism</tissue>
    </source>
</reference>
<dbReference type="Proteomes" id="UP000790347">
    <property type="component" value="Unassembled WGS sequence"/>
</dbReference>
<evidence type="ECO:0000313" key="3">
    <source>
        <dbReference type="Proteomes" id="UP000790347"/>
    </source>
</evidence>
<evidence type="ECO:0000313" key="2">
    <source>
        <dbReference type="EMBL" id="KAH9505834.1"/>
    </source>
</evidence>
<dbReference type="AlphaFoldDB" id="A0A922HSZ2"/>
<feature type="compositionally biased region" description="Low complexity" evidence="1">
    <location>
        <begin position="95"/>
        <end position="105"/>
    </location>
</feature>